<keyword evidence="2" id="KW-1185">Reference proteome</keyword>
<dbReference type="RefSeq" id="WP_181366061.1">
    <property type="nucleotide sequence ID" value="NZ_QGGT01000001.1"/>
</dbReference>
<dbReference type="Pfam" id="PF07751">
    <property type="entry name" value="Abi_2"/>
    <property type="match status" value="1"/>
</dbReference>
<comment type="caution">
    <text evidence="1">The sequence shown here is derived from an EMBL/GenBank/DDBJ whole genome shotgun (WGS) entry which is preliminary data.</text>
</comment>
<evidence type="ECO:0000313" key="1">
    <source>
        <dbReference type="EMBL" id="PWK36219.1"/>
    </source>
</evidence>
<dbReference type="AlphaFoldDB" id="A0A316EXZ2"/>
<gene>
    <name evidence="1" type="ORF">C7419_10173</name>
</gene>
<evidence type="ECO:0000313" key="2">
    <source>
        <dbReference type="Proteomes" id="UP000245754"/>
    </source>
</evidence>
<name>A0A316EXZ2_9BURK</name>
<proteinExistence type="predicted"/>
<dbReference type="Proteomes" id="UP000245754">
    <property type="component" value="Unassembled WGS sequence"/>
</dbReference>
<organism evidence="1 2">
    <name type="scientific">Cupriavidus plantarum</name>
    <dbReference type="NCBI Taxonomy" id="942865"/>
    <lineage>
        <taxon>Bacteria</taxon>
        <taxon>Pseudomonadati</taxon>
        <taxon>Pseudomonadota</taxon>
        <taxon>Betaproteobacteria</taxon>
        <taxon>Burkholderiales</taxon>
        <taxon>Burkholderiaceae</taxon>
        <taxon>Cupriavidus</taxon>
    </lineage>
</organism>
<reference evidence="1 2" key="1">
    <citation type="submission" date="2018-05" db="EMBL/GenBank/DDBJ databases">
        <title>Genomic Encyclopedia of Type Strains, Phase IV (KMG-V): Genome sequencing to study the core and pangenomes of soil and plant-associated prokaryotes.</title>
        <authorList>
            <person name="Whitman W."/>
        </authorList>
    </citation>
    <scope>NUCLEOTIDE SEQUENCE [LARGE SCALE GENOMIC DNA]</scope>
    <source>
        <strain evidence="1 2">SLV-132</strain>
    </source>
</reference>
<dbReference type="EMBL" id="QGGT01000001">
    <property type="protein sequence ID" value="PWK36219.1"/>
    <property type="molecule type" value="Genomic_DNA"/>
</dbReference>
<accession>A0A316EXZ2</accession>
<dbReference type="InterPro" id="IPR011664">
    <property type="entry name" value="Abi_system_AbiD/AbiF-like"/>
</dbReference>
<sequence length="243" mass="27531">MEAIDTVLQLDGERLECVVSTLTRHRLGKYLCAAKQDLSHAVRLYVANAKISAAIMTDLHYVEIALRNKFDAELAAQYGGDWFKVTKFLALMDVQMRAQLVQAQRSSTKHWPRDVAIPPGKIIAELPFGFWPRLLAPRLEHSLWTPCLHRAFKPQKAPKRARLKLQLEELRQLRNRVAHHEPIFHLNLPVAHDLIVQVGRLLCPATAGVMETMSTFTGQLSHLCHYESSSVTNVWTACGLTRV</sequence>
<protein>
    <submittedName>
        <fullName evidence="1">Abi-like protein</fullName>
    </submittedName>
</protein>